<dbReference type="Proteomes" id="UP001464387">
    <property type="component" value="Unassembled WGS sequence"/>
</dbReference>
<proteinExistence type="predicted"/>
<gene>
    <name evidence="1" type="ORF">NKI33_12680</name>
</gene>
<organism evidence="1 2">
    <name type="scientific">Mesorhizobium opportunistum</name>
    <dbReference type="NCBI Taxonomy" id="593909"/>
    <lineage>
        <taxon>Bacteria</taxon>
        <taxon>Pseudomonadati</taxon>
        <taxon>Pseudomonadota</taxon>
        <taxon>Alphaproteobacteria</taxon>
        <taxon>Hyphomicrobiales</taxon>
        <taxon>Phyllobacteriaceae</taxon>
        <taxon>Mesorhizobium</taxon>
    </lineage>
</organism>
<reference evidence="1 2" key="1">
    <citation type="journal article" date="2024" name="Proc. Natl. Acad. Sci. U.S.A.">
        <title>The evolutionary genomics of adaptation to stress in wild rhizobium bacteria.</title>
        <authorList>
            <person name="Kehlet-Delgado H."/>
            <person name="Montoya A.P."/>
            <person name="Jensen K.T."/>
            <person name="Wendlandt C.E."/>
            <person name="Dexheimer C."/>
            <person name="Roberts M."/>
            <person name="Torres Martinez L."/>
            <person name="Friesen M.L."/>
            <person name="Griffitts J.S."/>
            <person name="Porter S.S."/>
        </authorList>
    </citation>
    <scope>NUCLEOTIDE SEQUENCE [LARGE SCALE GENOMIC DNA]</scope>
    <source>
        <strain evidence="1 2">M0729</strain>
    </source>
</reference>
<keyword evidence="2" id="KW-1185">Reference proteome</keyword>
<comment type="caution">
    <text evidence="1">The sequence shown here is derived from an EMBL/GenBank/DDBJ whole genome shotgun (WGS) entry which is preliminary data.</text>
</comment>
<dbReference type="InterPro" id="IPR018727">
    <property type="entry name" value="DUF2267"/>
</dbReference>
<dbReference type="InterPro" id="IPR038282">
    <property type="entry name" value="DUF2267_sf"/>
</dbReference>
<dbReference type="EMBL" id="JAMYPJ010000015">
    <property type="protein sequence ID" value="MER8933818.1"/>
    <property type="molecule type" value="Genomic_DNA"/>
</dbReference>
<accession>A0ABV1YF39</accession>
<name>A0ABV1YF39_9HYPH</name>
<evidence type="ECO:0000313" key="2">
    <source>
        <dbReference type="Proteomes" id="UP001464387"/>
    </source>
</evidence>
<dbReference type="Pfam" id="PF10025">
    <property type="entry name" value="DUF2267"/>
    <property type="match status" value="1"/>
</dbReference>
<dbReference type="RefSeq" id="WP_287270946.1">
    <property type="nucleotide sequence ID" value="NZ_JAMYMY010000018.1"/>
</dbReference>
<dbReference type="Gene3D" id="1.10.490.110">
    <property type="entry name" value="Uncharacterized conserved protein DUF2267"/>
    <property type="match status" value="1"/>
</dbReference>
<protein>
    <submittedName>
        <fullName evidence="1">DUF2267 domain-containing protein</fullName>
    </submittedName>
</protein>
<sequence length="144" mass="16515">MSHMSQMSFGDLNHAAQQAQQWVKELARDLRWSEPSACRLLQCVLHTLRDWLSEAEMADLSAQLPVLVRGMYFEGWKPSAAAHGRKKRDFVLSVRNSFGYDEDVDFDVAVNAVFMLLDRHISHGEIVQVRASMKKSLRQLWPAD</sequence>
<evidence type="ECO:0000313" key="1">
    <source>
        <dbReference type="EMBL" id="MER8933818.1"/>
    </source>
</evidence>